<reference evidence="3 4" key="1">
    <citation type="submission" date="2020-08" db="EMBL/GenBank/DDBJ databases">
        <title>Genomic Encyclopedia of Type Strains, Phase IV (KMG-IV): sequencing the most valuable type-strain genomes for metagenomic binning, comparative biology and taxonomic classification.</title>
        <authorList>
            <person name="Goeker M."/>
        </authorList>
    </citation>
    <scope>NUCLEOTIDE SEQUENCE [LARGE SCALE GENOMIC DNA]</scope>
    <source>
        <strain evidence="3 4">DSM 22198</strain>
    </source>
</reference>
<sequence>MANNDAAAPQRVALDIQGAIAHVRLTRPEKLNALDLTTLRQLVDTAAAIRHQPQIRAVILSGDGAAFSAGLDFGAVTKRPWAVVRAFLTFGRATNLFQRACWCWRDLPVPVVAALHGRCYGGALQLALAADFRITTPDCELSVMESKWGLIPDMSGSVSLRELVPIDVAKRLAMTAQIINGTEAKTLNLVTEVADDPMVAARALAADLATRSPDVTAGVKALFQRAWTASARGAFAAERGIQLRLLLGPNWRIALRAGLEKRPPHYRDRRFRR</sequence>
<name>A0A7X0EGJ0_9PROT</name>
<dbReference type="InterPro" id="IPR001753">
    <property type="entry name" value="Enoyl-CoA_hydra/iso"/>
</dbReference>
<dbReference type="EMBL" id="JACIIZ010000013">
    <property type="protein sequence ID" value="MBB6253649.1"/>
    <property type="molecule type" value="Genomic_DNA"/>
</dbReference>
<dbReference type="AlphaFoldDB" id="A0A7X0EGJ0"/>
<keyword evidence="4" id="KW-1185">Reference proteome</keyword>
<evidence type="ECO:0000313" key="3">
    <source>
        <dbReference type="EMBL" id="MBB6253649.1"/>
    </source>
</evidence>
<organism evidence="3 4">
    <name type="scientific">Nitrospirillum iridis</name>
    <dbReference type="NCBI Taxonomy" id="765888"/>
    <lineage>
        <taxon>Bacteria</taxon>
        <taxon>Pseudomonadati</taxon>
        <taxon>Pseudomonadota</taxon>
        <taxon>Alphaproteobacteria</taxon>
        <taxon>Rhodospirillales</taxon>
        <taxon>Azospirillaceae</taxon>
        <taxon>Nitrospirillum</taxon>
    </lineage>
</organism>
<dbReference type="PROSITE" id="PS00166">
    <property type="entry name" value="ENOYL_COA_HYDRATASE"/>
    <property type="match status" value="1"/>
</dbReference>
<dbReference type="InterPro" id="IPR029045">
    <property type="entry name" value="ClpP/crotonase-like_dom_sf"/>
</dbReference>
<dbReference type="InterPro" id="IPR045002">
    <property type="entry name" value="Ech1-like"/>
</dbReference>
<dbReference type="PANTHER" id="PTHR43149">
    <property type="entry name" value="ENOYL-COA HYDRATASE"/>
    <property type="match status" value="1"/>
</dbReference>
<dbReference type="CDD" id="cd06558">
    <property type="entry name" value="crotonase-like"/>
    <property type="match status" value="1"/>
</dbReference>
<comment type="similarity">
    <text evidence="1 2">Belongs to the enoyl-CoA hydratase/isomerase family.</text>
</comment>
<dbReference type="GO" id="GO:0016853">
    <property type="term" value="F:isomerase activity"/>
    <property type="evidence" value="ECO:0007669"/>
    <property type="project" value="InterPro"/>
</dbReference>
<dbReference type="Proteomes" id="UP000539175">
    <property type="component" value="Unassembled WGS sequence"/>
</dbReference>
<proteinExistence type="inferred from homology"/>
<evidence type="ECO:0000256" key="2">
    <source>
        <dbReference type="RuleBase" id="RU003707"/>
    </source>
</evidence>
<comment type="caution">
    <text evidence="3">The sequence shown here is derived from an EMBL/GenBank/DDBJ whole genome shotgun (WGS) entry which is preliminary data.</text>
</comment>
<dbReference type="NCBIfam" id="NF005699">
    <property type="entry name" value="PRK07509.1"/>
    <property type="match status" value="1"/>
</dbReference>
<dbReference type="RefSeq" id="WP_184804616.1">
    <property type="nucleotide sequence ID" value="NZ_JACIIZ010000013.1"/>
</dbReference>
<dbReference type="PANTHER" id="PTHR43149:SF1">
    <property type="entry name" value="DELTA(3,5)-DELTA(2,4)-DIENOYL-COA ISOMERASE, MITOCHONDRIAL"/>
    <property type="match status" value="1"/>
</dbReference>
<gene>
    <name evidence="3" type="ORF">FHS74_004225</name>
</gene>
<protein>
    <submittedName>
        <fullName evidence="3">Enoyl-CoA hydratase/carnithine racemase</fullName>
    </submittedName>
</protein>
<dbReference type="SUPFAM" id="SSF52096">
    <property type="entry name" value="ClpP/crotonase"/>
    <property type="match status" value="1"/>
</dbReference>
<evidence type="ECO:0000256" key="1">
    <source>
        <dbReference type="ARBA" id="ARBA00005254"/>
    </source>
</evidence>
<accession>A0A7X0EGJ0</accession>
<dbReference type="InterPro" id="IPR018376">
    <property type="entry name" value="Enoyl-CoA_hyd/isom_CS"/>
</dbReference>
<dbReference type="Gene3D" id="3.90.226.10">
    <property type="entry name" value="2-enoyl-CoA Hydratase, Chain A, domain 1"/>
    <property type="match status" value="1"/>
</dbReference>
<evidence type="ECO:0000313" key="4">
    <source>
        <dbReference type="Proteomes" id="UP000539175"/>
    </source>
</evidence>
<dbReference type="Pfam" id="PF00378">
    <property type="entry name" value="ECH_1"/>
    <property type="match status" value="1"/>
</dbReference>